<name>A0A2V1E4P3_9PLEO</name>
<reference evidence="2 3" key="1">
    <citation type="journal article" date="2018" name="Sci. Rep.">
        <title>Comparative genomics provides insights into the lifestyle and reveals functional heterogeneity of dark septate endophytic fungi.</title>
        <authorList>
            <person name="Knapp D.G."/>
            <person name="Nemeth J.B."/>
            <person name="Barry K."/>
            <person name="Hainaut M."/>
            <person name="Henrissat B."/>
            <person name="Johnson J."/>
            <person name="Kuo A."/>
            <person name="Lim J.H.P."/>
            <person name="Lipzen A."/>
            <person name="Nolan M."/>
            <person name="Ohm R.A."/>
            <person name="Tamas L."/>
            <person name="Grigoriev I.V."/>
            <person name="Spatafora J.W."/>
            <person name="Nagy L.G."/>
            <person name="Kovacs G.M."/>
        </authorList>
    </citation>
    <scope>NUCLEOTIDE SEQUENCE [LARGE SCALE GENOMIC DNA]</scope>
    <source>
        <strain evidence="2 3">DSE2036</strain>
    </source>
</reference>
<feature type="domain" description="F-box" evidence="1">
    <location>
        <begin position="1"/>
        <end position="51"/>
    </location>
</feature>
<dbReference type="InterPro" id="IPR001810">
    <property type="entry name" value="F-box_dom"/>
</dbReference>
<dbReference type="AlphaFoldDB" id="A0A2V1E4P3"/>
<dbReference type="OrthoDB" id="5304354at2759"/>
<evidence type="ECO:0000259" key="1">
    <source>
        <dbReference type="PROSITE" id="PS50181"/>
    </source>
</evidence>
<organism evidence="2 3">
    <name type="scientific">Periconia macrospinosa</name>
    <dbReference type="NCBI Taxonomy" id="97972"/>
    <lineage>
        <taxon>Eukaryota</taxon>
        <taxon>Fungi</taxon>
        <taxon>Dikarya</taxon>
        <taxon>Ascomycota</taxon>
        <taxon>Pezizomycotina</taxon>
        <taxon>Dothideomycetes</taxon>
        <taxon>Pleosporomycetidae</taxon>
        <taxon>Pleosporales</taxon>
        <taxon>Massarineae</taxon>
        <taxon>Periconiaceae</taxon>
        <taxon>Periconia</taxon>
    </lineage>
</organism>
<evidence type="ECO:0000313" key="3">
    <source>
        <dbReference type="Proteomes" id="UP000244855"/>
    </source>
</evidence>
<keyword evidence="3" id="KW-1185">Reference proteome</keyword>
<protein>
    <recommendedName>
        <fullName evidence="1">F-box domain-containing protein</fullName>
    </recommendedName>
</protein>
<dbReference type="EMBL" id="KZ805316">
    <property type="protein sequence ID" value="PVI05122.1"/>
    <property type="molecule type" value="Genomic_DNA"/>
</dbReference>
<proteinExistence type="predicted"/>
<dbReference type="PROSITE" id="PS50181">
    <property type="entry name" value="FBOX"/>
    <property type="match status" value="1"/>
</dbReference>
<evidence type="ECO:0000313" key="2">
    <source>
        <dbReference type="EMBL" id="PVI05122.1"/>
    </source>
</evidence>
<sequence length="395" mass="45763">MSFTTLPTELKLEIMGYLDPTSCFNIAISCKEHWDTFRSLVETHSRLISENNPFHVGAISDSRIFEIIDSPRLGWYVRDCILEHSEYGDQNDTVENFDLDDLYVPNRETANFEAEKARLNNDYSKWMKNERLHGKPIAYQGREIITLVTVLMHHLPFLTTLSISSGSSFRFLIDAVEEDEMPFLNFMHVLAKAYIQSSSAQQIRDLPFSHLTTVAIARGDYLFTRTDWCSHFLYIPTLRNFVGRRLAGTYDCHENEFVKKPAEPSWDEDTKLEKYNLEFAHPLYKEAPYSKVEELLFLEAKVDMFVLNDILSRTPSLRRFSYQANDVLYESEAKAFAYCPKKIFLSLLKHTSQSLEQLTLEDPGGLAVSIRLCYPMPGHALTLIEHQKRTRQRNA</sequence>
<dbReference type="Proteomes" id="UP000244855">
    <property type="component" value="Unassembled WGS sequence"/>
</dbReference>
<accession>A0A2V1E4P3</accession>
<gene>
    <name evidence="2" type="ORF">DM02DRAFT_127237</name>
</gene>